<sequence>MEDVMKDEMKAAWQSDNGNGTYTNPILNADYPDIAAIRVGSDFYMVSSTFVSFPSIPIMHSKDLINWEIIGYVTTDLNGTGKSYTLTNNFEDYGHGCWAPTIAYRNGVYYVGIYQAQGRFILCTATNPEGPYTKTVFNRGFHDPALFLDDDGTGYIISEANDVRISRLSGDYKSVVDSRVSTRIEGATGRYLVEGTHVIKKNGFYYIFRNSTPPESFTYCLRSRNIYGPYETRILLNGPSIPGGSQIHQGGPIDTPTGEWWFYVFQDGGGLGRRDILLPMQWQNDWPVLGDPSTVRNVTIAGKNYTMGNVPITYRKPNVGASYPVRTIPDTDEFNSPVLGVQWQWNHYPDNSKWSLRERPGYLRLHAKQANNLWRAANTLTQRVQGPGCQGTIELDTANMADGDQAGLCLLNIPYGTIGVVKSGGVKRITANINAKEDGQGVITNGPVLYNQIVYLRADADLLTNKAVFSYSTDNINFNRLGGQLNMPFDLGFFQGDKFGIYNFNTASSGGYVDVNWFRFASSRGRTSGMAETDVTAETVVTVEMLEADMEAAASGGDAAINLAAQKQLIRGFGGINHPAWIGDLTAAQRETAFGNGNNQLGFTVLRIYIDENRNNWSRELATARKAKEKGAILFASPWNPPSDMVETFTRDGVKGQKRLRRDKYAAYAQHLNDFVSYMRNNGAELYAISVQNEPDYAHTWTWWTPSEMLNFMRDYAGSINCRVIAPESFSYMKNMSDPILNDSRALANLDILGAHLYGTPESSFAYPLFKQKGANKELWMTEVYYPNSNNNSADLWPEALEVSYHIHNAMVLGEFQTYVWWYIRRQYGPMKEDGTISKRGYNMAHFSKFVRPGYVRVDATRNPASSVYVSAYKGDNKAVIVAINKNTYTVSQKFTFQNGTGGSVSSWITDGSRNLAAGPGYNVSGNSFTAQLPGRSVTTFVTNLR</sequence>
<dbReference type="SUPFAM" id="SSF49899">
    <property type="entry name" value="Concanavalin A-like lectins/glucanases"/>
    <property type="match status" value="1"/>
</dbReference>
<dbReference type="PANTHER" id="PTHR42812:SF12">
    <property type="entry name" value="BETA-XYLOSIDASE-RELATED"/>
    <property type="match status" value="1"/>
</dbReference>
<dbReference type="Proteomes" id="UP001276854">
    <property type="component" value="Unassembled WGS sequence"/>
</dbReference>
<evidence type="ECO:0000313" key="6">
    <source>
        <dbReference type="Proteomes" id="UP001276854"/>
    </source>
</evidence>
<dbReference type="PANTHER" id="PTHR42812">
    <property type="entry name" value="BETA-XYLOSIDASE"/>
    <property type="match status" value="1"/>
</dbReference>
<dbReference type="InterPro" id="IPR051795">
    <property type="entry name" value="Glycosyl_Hydrlase_43"/>
</dbReference>
<dbReference type="SUPFAM" id="SSF75005">
    <property type="entry name" value="Arabinanase/levansucrase/invertase"/>
    <property type="match status" value="1"/>
</dbReference>
<dbReference type="Gene3D" id="2.115.10.20">
    <property type="entry name" value="Glycosyl hydrolase domain, family 43"/>
    <property type="match status" value="1"/>
</dbReference>
<dbReference type="Pfam" id="PF04616">
    <property type="entry name" value="Glyco_hydro_43"/>
    <property type="match status" value="1"/>
</dbReference>
<dbReference type="InterPro" id="IPR017853">
    <property type="entry name" value="GH"/>
</dbReference>
<reference evidence="5 6" key="1">
    <citation type="submission" date="2023-10" db="EMBL/GenBank/DDBJ databases">
        <title>A novel Glycoside Hydrolase 43-Like Enzyme from Clostrdium boliviensis is an Endo-xylanase, and a Candidate for Xylooligosaccharides Production from Different Xylan Substrates.</title>
        <authorList>
            <person name="Alvarez M.T."/>
            <person name="Rocabado-Villegas L.R."/>
            <person name="Salas-Veizaga D.M."/>
            <person name="Linares-Pasten J.A."/>
            <person name="Gudmundsdottir E.E."/>
            <person name="Hreggvidsson G.O."/>
            <person name="Adlercreutz P."/>
            <person name="Nordberg Karlsson E."/>
        </authorList>
    </citation>
    <scope>NUCLEOTIDE SEQUENCE [LARGE SCALE GENOMIC DNA]</scope>
    <source>
        <strain evidence="5 6">E-1</strain>
    </source>
</reference>
<dbReference type="Gene3D" id="2.60.40.1180">
    <property type="entry name" value="Golgi alpha-mannosidase II"/>
    <property type="match status" value="1"/>
</dbReference>
<dbReference type="Gene3D" id="3.20.20.80">
    <property type="entry name" value="Glycosidases"/>
    <property type="match status" value="1"/>
</dbReference>
<evidence type="ECO:0000256" key="1">
    <source>
        <dbReference type="ARBA" id="ARBA00009865"/>
    </source>
</evidence>
<evidence type="ECO:0000259" key="4">
    <source>
        <dbReference type="Pfam" id="PF17851"/>
    </source>
</evidence>
<keyword evidence="3" id="KW-0326">Glycosidase</keyword>
<comment type="similarity">
    <text evidence="1">Belongs to the glycosyl hydrolase 43 family.</text>
</comment>
<dbReference type="SUPFAM" id="SSF51011">
    <property type="entry name" value="Glycosyl hydrolase domain"/>
    <property type="match status" value="1"/>
</dbReference>
<name>A0ABU4GEK6_9CLOT</name>
<dbReference type="Pfam" id="PF17851">
    <property type="entry name" value="GH43_C2"/>
    <property type="match status" value="1"/>
</dbReference>
<comment type="caution">
    <text evidence="5">The sequence shown here is derived from an EMBL/GenBank/DDBJ whole genome shotgun (WGS) entry which is preliminary data.</text>
</comment>
<keyword evidence="6" id="KW-1185">Reference proteome</keyword>
<dbReference type="Gene3D" id="2.60.120.200">
    <property type="match status" value="1"/>
</dbReference>
<organism evidence="5 6">
    <name type="scientific">Clostridium boliviensis</name>
    <dbReference type="NCBI Taxonomy" id="318465"/>
    <lineage>
        <taxon>Bacteria</taxon>
        <taxon>Bacillati</taxon>
        <taxon>Bacillota</taxon>
        <taxon>Clostridia</taxon>
        <taxon>Eubacteriales</taxon>
        <taxon>Clostridiaceae</taxon>
        <taxon>Clostridium</taxon>
    </lineage>
</organism>
<dbReference type="EMBL" id="JAWONS010000011">
    <property type="protein sequence ID" value="MDW2796053.1"/>
    <property type="molecule type" value="Genomic_DNA"/>
</dbReference>
<dbReference type="InterPro" id="IPR006710">
    <property type="entry name" value="Glyco_hydro_43"/>
</dbReference>
<gene>
    <name evidence="5" type="ORF">RZO55_00440</name>
</gene>
<dbReference type="InterPro" id="IPR041542">
    <property type="entry name" value="GH43_C2"/>
</dbReference>
<evidence type="ECO:0000256" key="3">
    <source>
        <dbReference type="ARBA" id="ARBA00023295"/>
    </source>
</evidence>
<feature type="domain" description="Beta-xylosidase C-terminal Concanavalin A-like" evidence="4">
    <location>
        <begin position="331"/>
        <end position="520"/>
    </location>
</feature>
<dbReference type="InterPro" id="IPR013320">
    <property type="entry name" value="ConA-like_dom_sf"/>
</dbReference>
<dbReference type="InterPro" id="IPR023296">
    <property type="entry name" value="Glyco_hydro_beta-prop_sf"/>
</dbReference>
<dbReference type="CDD" id="cd09001">
    <property type="entry name" value="GH43_FsAxh1-like"/>
    <property type="match status" value="1"/>
</dbReference>
<proteinExistence type="inferred from homology"/>
<protein>
    <submittedName>
        <fullName evidence="5">Family 43 glycosylhydrolase</fullName>
    </submittedName>
</protein>
<dbReference type="SUPFAM" id="SSF51445">
    <property type="entry name" value="(Trans)glycosidases"/>
    <property type="match status" value="1"/>
</dbReference>
<dbReference type="RefSeq" id="WP_318062332.1">
    <property type="nucleotide sequence ID" value="NZ_JAWONS010000011.1"/>
</dbReference>
<accession>A0ABU4GEK6</accession>
<keyword evidence="2" id="KW-0378">Hydrolase</keyword>
<dbReference type="InterPro" id="IPR013780">
    <property type="entry name" value="Glyco_hydro_b"/>
</dbReference>
<evidence type="ECO:0000313" key="5">
    <source>
        <dbReference type="EMBL" id="MDW2796053.1"/>
    </source>
</evidence>
<evidence type="ECO:0000256" key="2">
    <source>
        <dbReference type="ARBA" id="ARBA00022801"/>
    </source>
</evidence>